<accession>A0A550CG59</accession>
<reference evidence="2 3" key="1">
    <citation type="journal article" date="2019" name="New Phytol.">
        <title>Comparative genomics reveals unique wood-decay strategies and fruiting body development in the Schizophyllaceae.</title>
        <authorList>
            <person name="Almasi E."/>
            <person name="Sahu N."/>
            <person name="Krizsan K."/>
            <person name="Balint B."/>
            <person name="Kovacs G.M."/>
            <person name="Kiss B."/>
            <person name="Cseklye J."/>
            <person name="Drula E."/>
            <person name="Henrissat B."/>
            <person name="Nagy I."/>
            <person name="Chovatia M."/>
            <person name="Adam C."/>
            <person name="LaButti K."/>
            <person name="Lipzen A."/>
            <person name="Riley R."/>
            <person name="Grigoriev I.V."/>
            <person name="Nagy L.G."/>
        </authorList>
    </citation>
    <scope>NUCLEOTIDE SEQUENCE [LARGE SCALE GENOMIC DNA]</scope>
    <source>
        <strain evidence="2 3">NL-1724</strain>
    </source>
</reference>
<feature type="region of interest" description="Disordered" evidence="1">
    <location>
        <begin position="43"/>
        <end position="65"/>
    </location>
</feature>
<name>A0A550CG59_9AGAR</name>
<protein>
    <submittedName>
        <fullName evidence="2">Uncharacterized protein</fullName>
    </submittedName>
</protein>
<organism evidence="2 3">
    <name type="scientific">Schizophyllum amplum</name>
    <dbReference type="NCBI Taxonomy" id="97359"/>
    <lineage>
        <taxon>Eukaryota</taxon>
        <taxon>Fungi</taxon>
        <taxon>Dikarya</taxon>
        <taxon>Basidiomycota</taxon>
        <taxon>Agaricomycotina</taxon>
        <taxon>Agaricomycetes</taxon>
        <taxon>Agaricomycetidae</taxon>
        <taxon>Agaricales</taxon>
        <taxon>Schizophyllaceae</taxon>
        <taxon>Schizophyllum</taxon>
    </lineage>
</organism>
<dbReference type="AlphaFoldDB" id="A0A550CG59"/>
<evidence type="ECO:0000313" key="3">
    <source>
        <dbReference type="Proteomes" id="UP000320762"/>
    </source>
</evidence>
<gene>
    <name evidence="2" type="ORF">BD626DRAFT_492708</name>
</gene>
<dbReference type="EMBL" id="VDMD01000008">
    <property type="protein sequence ID" value="TRM63791.1"/>
    <property type="molecule type" value="Genomic_DNA"/>
</dbReference>
<evidence type="ECO:0000313" key="2">
    <source>
        <dbReference type="EMBL" id="TRM63791.1"/>
    </source>
</evidence>
<proteinExistence type="predicted"/>
<evidence type="ECO:0000256" key="1">
    <source>
        <dbReference type="SAM" id="MobiDB-lite"/>
    </source>
</evidence>
<comment type="caution">
    <text evidence="2">The sequence shown here is derived from an EMBL/GenBank/DDBJ whole genome shotgun (WGS) entry which is preliminary data.</text>
</comment>
<keyword evidence="3" id="KW-1185">Reference proteome</keyword>
<dbReference type="Proteomes" id="UP000320762">
    <property type="component" value="Unassembled WGS sequence"/>
</dbReference>
<sequence length="116" mass="12748">MASCVSIMFVATSLKGCTSTPSMICFTALERLMSARQFHTPLGVDSGLQNATERDTRLGRQGGPLERQTRCSRKLAVSIALYGMSGRSSPASSMTSCSRPERRVRTYWSRERASYG</sequence>